<evidence type="ECO:0000313" key="2">
    <source>
        <dbReference type="EMBL" id="UMB69721.1"/>
    </source>
</evidence>
<evidence type="ECO:0000256" key="1">
    <source>
        <dbReference type="SAM" id="SignalP"/>
    </source>
</evidence>
<feature type="signal peptide" evidence="1">
    <location>
        <begin position="1"/>
        <end position="29"/>
    </location>
</feature>
<dbReference type="Proteomes" id="UP001055336">
    <property type="component" value="Chromosome"/>
</dbReference>
<dbReference type="EMBL" id="CP092488">
    <property type="protein sequence ID" value="UMB69721.1"/>
    <property type="molecule type" value="Genomic_DNA"/>
</dbReference>
<organism evidence="2 3">
    <name type="scientific">Mycobacterium paraterrae</name>
    <dbReference type="NCBI Taxonomy" id="577492"/>
    <lineage>
        <taxon>Bacteria</taxon>
        <taxon>Bacillati</taxon>
        <taxon>Actinomycetota</taxon>
        <taxon>Actinomycetes</taxon>
        <taxon>Mycobacteriales</taxon>
        <taxon>Mycobacteriaceae</taxon>
        <taxon>Mycobacterium</taxon>
    </lineage>
</organism>
<proteinExistence type="predicted"/>
<protein>
    <recommendedName>
        <fullName evidence="4">Secreted protein</fullName>
    </recommendedName>
</protein>
<feature type="chain" id="PRO_5046800050" description="Secreted protein" evidence="1">
    <location>
        <begin position="30"/>
        <end position="127"/>
    </location>
</feature>
<sequence>MSLSRSRNIAGAVLVAAAGLGLGAGVAHANGGPFTWCPGQSMDEPSGPNRAGTQYVWDMHVCHTWYRVSDGWGNVNRRYVDTPQVPASLSSSSVWEGDNPPPDNPAGVNCGLFFCPVPPHDDPRFHP</sequence>
<keyword evidence="3" id="KW-1185">Reference proteome</keyword>
<name>A0ABY3VJX9_9MYCO</name>
<evidence type="ECO:0008006" key="4">
    <source>
        <dbReference type="Google" id="ProtNLM"/>
    </source>
</evidence>
<dbReference type="RefSeq" id="WP_240261452.1">
    <property type="nucleotide sequence ID" value="NZ_CP092488.2"/>
</dbReference>
<evidence type="ECO:0000313" key="3">
    <source>
        <dbReference type="Proteomes" id="UP001055336"/>
    </source>
</evidence>
<gene>
    <name evidence="2" type="ORF">MKK62_25905</name>
</gene>
<keyword evidence="1" id="KW-0732">Signal</keyword>
<accession>A0ABY3VJX9</accession>
<reference evidence="2" key="1">
    <citation type="submission" date="2022-08" db="EMBL/GenBank/DDBJ databases">
        <title>Whole genome sequencing of non-tuberculosis mycobacteria type-strains.</title>
        <authorList>
            <person name="Igarashi Y."/>
            <person name="Osugi A."/>
            <person name="Mitarai S."/>
        </authorList>
    </citation>
    <scope>NUCLEOTIDE SEQUENCE</scope>
    <source>
        <strain evidence="2">DSM 45127</strain>
    </source>
</reference>